<evidence type="ECO:0000313" key="1">
    <source>
        <dbReference type="EMBL" id="ETK07447.1"/>
    </source>
</evidence>
<dbReference type="EMBL" id="AYYD01001283">
    <property type="protein sequence ID" value="ETK07447.1"/>
    <property type="molecule type" value="Genomic_DNA"/>
</dbReference>
<sequence>MQNSMTFLLIKQRPMRNVSTFYLNRGRVMRNGMTFFLIRKMVMKNDIFGISVGVYCIRPLRMSLKGTYD</sequence>
<protein>
    <submittedName>
        <fullName evidence="1">Uncharacterized protein</fullName>
    </submittedName>
</protein>
<dbReference type="Proteomes" id="UP000018874">
    <property type="component" value="Unassembled WGS sequence"/>
</dbReference>
<dbReference type="AlphaFoldDB" id="W2CLX7"/>
<organism evidence="1 2">
    <name type="scientific">Tannerella sp. oral taxon BU063 isolate Cell 6/7/9</name>
    <dbReference type="NCBI Taxonomy" id="1411021"/>
    <lineage>
        <taxon>Bacteria</taxon>
        <taxon>Pseudomonadati</taxon>
        <taxon>Bacteroidota</taxon>
        <taxon>Bacteroidia</taxon>
        <taxon>Bacteroidales</taxon>
        <taxon>Tannerellaceae</taxon>
        <taxon>Tannerella</taxon>
    </lineage>
</organism>
<comment type="caution">
    <text evidence="1">The sequence shown here is derived from an EMBL/GenBank/DDBJ whole genome shotgun (WGS) entry which is preliminary data.</text>
</comment>
<evidence type="ECO:0000313" key="2">
    <source>
        <dbReference type="Proteomes" id="UP000018874"/>
    </source>
</evidence>
<gene>
    <name evidence="1" type="ORF">T231_17235</name>
</gene>
<reference evidence="1 2" key="1">
    <citation type="submission" date="2013-11" db="EMBL/GenBank/DDBJ databases">
        <title>Single cell genomics of uncultured Tannerella BU063 (oral taxon 286).</title>
        <authorList>
            <person name="Beall C.J."/>
            <person name="Campbell A.G."/>
            <person name="Griffen A.L."/>
            <person name="Podar M."/>
            <person name="Leys E.J."/>
        </authorList>
    </citation>
    <scope>NUCLEOTIDE SEQUENCE [LARGE SCALE GENOMIC DNA]</scope>
    <source>
        <strain evidence="1">Cell 6/7/9</strain>
    </source>
</reference>
<accession>W2CLX7</accession>
<name>W2CLX7_9BACT</name>
<proteinExistence type="predicted"/>
<keyword evidence="2" id="KW-1185">Reference proteome</keyword>